<proteinExistence type="predicted"/>
<reference evidence="1" key="1">
    <citation type="journal article" date="2015" name="Nature">
        <title>Complex archaea that bridge the gap between prokaryotes and eukaryotes.</title>
        <authorList>
            <person name="Spang A."/>
            <person name="Saw J.H."/>
            <person name="Jorgensen S.L."/>
            <person name="Zaremba-Niedzwiedzka K."/>
            <person name="Martijn J."/>
            <person name="Lind A.E."/>
            <person name="van Eijk R."/>
            <person name="Schleper C."/>
            <person name="Guy L."/>
            <person name="Ettema T.J."/>
        </authorList>
    </citation>
    <scope>NUCLEOTIDE SEQUENCE</scope>
</reference>
<accession>A0A0F8WW45</accession>
<feature type="non-terminal residue" evidence="1">
    <location>
        <position position="1"/>
    </location>
</feature>
<dbReference type="EMBL" id="LAZR01062650">
    <property type="protein sequence ID" value="KKK61087.1"/>
    <property type="molecule type" value="Genomic_DNA"/>
</dbReference>
<dbReference type="AlphaFoldDB" id="A0A0F8WW45"/>
<sequence>TYPLDEVKAITGDYFGSSIAYMLALAIWQRRERVDLWGVDLSEDIYDHHRPNLEYLIGFARGRGMTVNVPPGSRLLSFDSSKFEIHYPVRYGYGAAA</sequence>
<protein>
    <submittedName>
        <fullName evidence="1">Uncharacterized protein</fullName>
    </submittedName>
</protein>
<name>A0A0F8WW45_9ZZZZ</name>
<comment type="caution">
    <text evidence="1">The sequence shown here is derived from an EMBL/GenBank/DDBJ whole genome shotgun (WGS) entry which is preliminary data.</text>
</comment>
<gene>
    <name evidence="1" type="ORF">LCGC14_3017830</name>
</gene>
<organism evidence="1">
    <name type="scientific">marine sediment metagenome</name>
    <dbReference type="NCBI Taxonomy" id="412755"/>
    <lineage>
        <taxon>unclassified sequences</taxon>
        <taxon>metagenomes</taxon>
        <taxon>ecological metagenomes</taxon>
    </lineage>
</organism>
<evidence type="ECO:0000313" key="1">
    <source>
        <dbReference type="EMBL" id="KKK61087.1"/>
    </source>
</evidence>